<dbReference type="PANTHER" id="PTHR23090:SF9">
    <property type="entry name" value="GLUTAMINE-DEPENDENT NAD(+) SYNTHETASE"/>
    <property type="match status" value="1"/>
</dbReference>
<comment type="catalytic activity">
    <reaction evidence="7">
        <text>deamido-NAD(+) + NH4(+) + ATP = AMP + diphosphate + NAD(+) + H(+)</text>
        <dbReference type="Rhea" id="RHEA:21188"/>
        <dbReference type="ChEBI" id="CHEBI:15378"/>
        <dbReference type="ChEBI" id="CHEBI:28938"/>
        <dbReference type="ChEBI" id="CHEBI:30616"/>
        <dbReference type="ChEBI" id="CHEBI:33019"/>
        <dbReference type="ChEBI" id="CHEBI:57540"/>
        <dbReference type="ChEBI" id="CHEBI:58437"/>
        <dbReference type="ChEBI" id="CHEBI:456215"/>
        <dbReference type="EC" id="6.3.1.5"/>
    </reaction>
</comment>
<keyword evidence="3 6" id="KW-0547">Nucleotide-binding</keyword>
<accession>A0ABQ1VK89</accession>
<dbReference type="Gene3D" id="3.40.50.620">
    <property type="entry name" value="HUPs"/>
    <property type="match status" value="1"/>
</dbReference>
<organism evidence="9 10">
    <name type="scientific">Paracoccus acridae</name>
    <dbReference type="NCBI Taxonomy" id="1795310"/>
    <lineage>
        <taxon>Bacteria</taxon>
        <taxon>Pseudomonadati</taxon>
        <taxon>Pseudomonadota</taxon>
        <taxon>Alphaproteobacteria</taxon>
        <taxon>Rhodobacterales</taxon>
        <taxon>Paracoccaceae</taxon>
        <taxon>Paracoccus</taxon>
    </lineage>
</organism>
<dbReference type="NCBIfam" id="TIGR00552">
    <property type="entry name" value="nadE"/>
    <property type="match status" value="1"/>
</dbReference>
<evidence type="ECO:0000256" key="7">
    <source>
        <dbReference type="RuleBase" id="RU003812"/>
    </source>
</evidence>
<evidence type="ECO:0000256" key="4">
    <source>
        <dbReference type="ARBA" id="ARBA00022840"/>
    </source>
</evidence>
<comment type="pathway">
    <text evidence="1">Cofactor biosynthesis; NAD(+) biosynthesis.</text>
</comment>
<dbReference type="CDD" id="cd00553">
    <property type="entry name" value="NAD_synthase"/>
    <property type="match status" value="1"/>
</dbReference>
<keyword evidence="4 6" id="KW-0067">ATP-binding</keyword>
<evidence type="ECO:0000256" key="6">
    <source>
        <dbReference type="RuleBase" id="RU003811"/>
    </source>
</evidence>
<evidence type="ECO:0000256" key="3">
    <source>
        <dbReference type="ARBA" id="ARBA00022741"/>
    </source>
</evidence>
<proteinExistence type="inferred from homology"/>
<reference evidence="10" key="1">
    <citation type="journal article" date="2019" name="Int. J. Syst. Evol. Microbiol.">
        <title>The Global Catalogue of Microorganisms (GCM) 10K type strain sequencing project: providing services to taxonomists for standard genome sequencing and annotation.</title>
        <authorList>
            <consortium name="The Broad Institute Genomics Platform"/>
            <consortium name="The Broad Institute Genome Sequencing Center for Infectious Disease"/>
            <person name="Wu L."/>
            <person name="Ma J."/>
        </authorList>
    </citation>
    <scope>NUCLEOTIDE SEQUENCE [LARGE SCALE GENOMIC DNA]</scope>
    <source>
        <strain evidence="10">CGMCC 1.15419</strain>
    </source>
</reference>
<evidence type="ECO:0000256" key="5">
    <source>
        <dbReference type="ARBA" id="ARBA00023027"/>
    </source>
</evidence>
<dbReference type="InterPro" id="IPR022310">
    <property type="entry name" value="NAD/GMP_synthase"/>
</dbReference>
<evidence type="ECO:0000313" key="10">
    <source>
        <dbReference type="Proteomes" id="UP000640509"/>
    </source>
</evidence>
<evidence type="ECO:0000256" key="1">
    <source>
        <dbReference type="ARBA" id="ARBA00004790"/>
    </source>
</evidence>
<protein>
    <recommendedName>
        <fullName evidence="7">NH(3)-dependent NAD(+) synthetase</fullName>
        <ecNumber evidence="7">6.3.1.5</ecNumber>
    </recommendedName>
</protein>
<dbReference type="EC" id="6.3.1.5" evidence="7"/>
<evidence type="ECO:0000313" key="9">
    <source>
        <dbReference type="EMBL" id="GGF75034.1"/>
    </source>
</evidence>
<evidence type="ECO:0000256" key="2">
    <source>
        <dbReference type="ARBA" id="ARBA00022598"/>
    </source>
</evidence>
<dbReference type="InterPro" id="IPR014729">
    <property type="entry name" value="Rossmann-like_a/b/a_fold"/>
</dbReference>
<dbReference type="Proteomes" id="UP000640509">
    <property type="component" value="Unassembled WGS sequence"/>
</dbReference>
<sequence>MLYSEILTLSRQAASGGLTPWFDRRLRAQIDQGLFATEAHLTQAQQKIIDQLAAYRVQGAVGTAVLGMSGGVDSALTAALFKAAGWRVVGFTLPIHQDPIETERGIEACAALGIEHLHLDLSPEYEAMVSALGRVDPTIGTDDSTLARTRRGNLRARLRMMTLYDQAHRLGGLVASTDNFSELGAGFWTLHGDVGDVAPIQGLLKSWEIPWLARSLGVPEKTWRAKPTDGLGIGADDEAQIGATYLEWDIMIFAIGQALQVEPKTTPDRIAELLEFAGDEHARGILQTVLGRLRSTWYKRVNPIRLDHPLMDRFDLLDQVDESLFRPEVLRR</sequence>
<dbReference type="EMBL" id="BMIV01000012">
    <property type="protein sequence ID" value="GGF75034.1"/>
    <property type="molecule type" value="Genomic_DNA"/>
</dbReference>
<dbReference type="RefSeq" id="WP_229665283.1">
    <property type="nucleotide sequence ID" value="NZ_BMIV01000012.1"/>
</dbReference>
<keyword evidence="2 6" id="KW-0436">Ligase</keyword>
<keyword evidence="5 6" id="KW-0520">NAD</keyword>
<comment type="similarity">
    <text evidence="6">Belongs to the NAD synthetase family.</text>
</comment>
<name>A0ABQ1VK89_9RHOB</name>
<evidence type="ECO:0000259" key="8">
    <source>
        <dbReference type="Pfam" id="PF02540"/>
    </source>
</evidence>
<keyword evidence="10" id="KW-1185">Reference proteome</keyword>
<comment type="caution">
    <text evidence="9">The sequence shown here is derived from an EMBL/GenBank/DDBJ whole genome shotgun (WGS) entry which is preliminary data.</text>
</comment>
<dbReference type="PANTHER" id="PTHR23090">
    <property type="entry name" value="NH 3 /GLUTAMINE-DEPENDENT NAD + SYNTHETASE"/>
    <property type="match status" value="1"/>
</dbReference>
<dbReference type="InterPro" id="IPR003694">
    <property type="entry name" value="NAD_synthase"/>
</dbReference>
<gene>
    <name evidence="9" type="ORF">GCM10011402_29610</name>
</gene>
<dbReference type="SUPFAM" id="SSF52402">
    <property type="entry name" value="Adenine nucleotide alpha hydrolases-like"/>
    <property type="match status" value="1"/>
</dbReference>
<dbReference type="Pfam" id="PF02540">
    <property type="entry name" value="NAD_synthase"/>
    <property type="match status" value="1"/>
</dbReference>
<feature type="domain" description="NAD/GMP synthase" evidence="8">
    <location>
        <begin position="51"/>
        <end position="276"/>
    </location>
</feature>